<feature type="region of interest" description="Disordered" evidence="3">
    <location>
        <begin position="138"/>
        <end position="171"/>
    </location>
</feature>
<evidence type="ECO:0000313" key="5">
    <source>
        <dbReference type="Proteomes" id="UP001530377"/>
    </source>
</evidence>
<sequence>MTLSHETLRERILTGGGGSVTARGSLSKVASRYAEFLNSLLPRDDDSGSGGGAGARGGPPAAAVEAARALETELRLHDLEVRKSALSYRAHEANSSRCASAVSSLEGELSSMKDDVERLRMELVRERATRRRREEYDALARIGNSSGRDDRGDHHPSNGGGSSSSLPPPARTTKIELENVSREMAKVEGEVARARWELTVREKQIRVVMASLADLGAALGEEETRKRTTTMVGSLGGNDDDDACDEKGAGASSSLSSSTMTKTARTGNKRKRAFDDRGGAATDNGDDLQEDKCRQEDNCGAI</sequence>
<keyword evidence="2" id="KW-0539">Nucleus</keyword>
<dbReference type="EMBL" id="JALLPB020000112">
    <property type="protein sequence ID" value="KAL3817269.1"/>
    <property type="molecule type" value="Genomic_DNA"/>
</dbReference>
<dbReference type="Pfam" id="PF05615">
    <property type="entry name" value="THOC7"/>
    <property type="match status" value="1"/>
</dbReference>
<feature type="region of interest" description="Disordered" evidence="3">
    <location>
        <begin position="226"/>
        <end position="302"/>
    </location>
</feature>
<evidence type="ECO:0000256" key="2">
    <source>
        <dbReference type="ARBA" id="ARBA00023242"/>
    </source>
</evidence>
<feature type="compositionally biased region" description="Basic and acidic residues" evidence="3">
    <location>
        <begin position="290"/>
        <end position="302"/>
    </location>
</feature>
<proteinExistence type="predicted"/>
<keyword evidence="5" id="KW-1185">Reference proteome</keyword>
<dbReference type="Proteomes" id="UP001530377">
    <property type="component" value="Unassembled WGS sequence"/>
</dbReference>
<evidence type="ECO:0000256" key="1">
    <source>
        <dbReference type="ARBA" id="ARBA00004123"/>
    </source>
</evidence>
<dbReference type="AlphaFoldDB" id="A0ABD3RYF3"/>
<feature type="compositionally biased region" description="Basic and acidic residues" evidence="3">
    <location>
        <begin position="147"/>
        <end position="156"/>
    </location>
</feature>
<gene>
    <name evidence="4" type="ORF">ACHAXA_007123</name>
</gene>
<comment type="subcellular location">
    <subcellularLocation>
        <location evidence="1">Nucleus</location>
    </subcellularLocation>
</comment>
<name>A0ABD3RYF3_9STRA</name>
<protein>
    <submittedName>
        <fullName evidence="4">Uncharacterized protein</fullName>
    </submittedName>
</protein>
<dbReference type="InterPro" id="IPR008501">
    <property type="entry name" value="THOC7/Mft1"/>
</dbReference>
<dbReference type="GO" id="GO:0005634">
    <property type="term" value="C:nucleus"/>
    <property type="evidence" value="ECO:0007669"/>
    <property type="project" value="UniProtKB-SubCell"/>
</dbReference>
<organism evidence="4 5">
    <name type="scientific">Cyclostephanos tholiformis</name>
    <dbReference type="NCBI Taxonomy" id="382380"/>
    <lineage>
        <taxon>Eukaryota</taxon>
        <taxon>Sar</taxon>
        <taxon>Stramenopiles</taxon>
        <taxon>Ochrophyta</taxon>
        <taxon>Bacillariophyta</taxon>
        <taxon>Coscinodiscophyceae</taxon>
        <taxon>Thalassiosirophycidae</taxon>
        <taxon>Stephanodiscales</taxon>
        <taxon>Stephanodiscaceae</taxon>
        <taxon>Cyclostephanos</taxon>
    </lineage>
</organism>
<accession>A0ABD3RYF3</accession>
<comment type="caution">
    <text evidence="4">The sequence shown here is derived from an EMBL/GenBank/DDBJ whole genome shotgun (WGS) entry which is preliminary data.</text>
</comment>
<evidence type="ECO:0000313" key="4">
    <source>
        <dbReference type="EMBL" id="KAL3817269.1"/>
    </source>
</evidence>
<evidence type="ECO:0000256" key="3">
    <source>
        <dbReference type="SAM" id="MobiDB-lite"/>
    </source>
</evidence>
<feature type="region of interest" description="Disordered" evidence="3">
    <location>
        <begin position="90"/>
        <end position="109"/>
    </location>
</feature>
<reference evidence="4 5" key="1">
    <citation type="submission" date="2024-10" db="EMBL/GenBank/DDBJ databases">
        <title>Updated reference genomes for cyclostephanoid diatoms.</title>
        <authorList>
            <person name="Roberts W.R."/>
            <person name="Alverson A.J."/>
        </authorList>
    </citation>
    <scope>NUCLEOTIDE SEQUENCE [LARGE SCALE GENOMIC DNA]</scope>
    <source>
        <strain evidence="4 5">AJA228-03</strain>
    </source>
</reference>